<organism evidence="3 4">
    <name type="scientific">Candidatus Adlerbacteria bacterium RIFCSPLOWO2_01_FULL_51_16</name>
    <dbReference type="NCBI Taxonomy" id="1797243"/>
    <lineage>
        <taxon>Bacteria</taxon>
        <taxon>Candidatus Adleribacteriota</taxon>
    </lineage>
</organism>
<dbReference type="InterPro" id="IPR005147">
    <property type="entry name" value="tRNA_synthase_B5-dom"/>
</dbReference>
<dbReference type="Pfam" id="PF03483">
    <property type="entry name" value="B3_4"/>
    <property type="match status" value="1"/>
</dbReference>
<gene>
    <name evidence="3" type="ORF">A2943_00295</name>
</gene>
<evidence type="ECO:0000259" key="1">
    <source>
        <dbReference type="PROSITE" id="PS51447"/>
    </source>
</evidence>
<feature type="domain" description="B5" evidence="2">
    <location>
        <begin position="289"/>
        <end position="364"/>
    </location>
</feature>
<dbReference type="InterPro" id="IPR005146">
    <property type="entry name" value="B3/B4_tRNA-bd"/>
</dbReference>
<dbReference type="PANTHER" id="PTHR10947:SF0">
    <property type="entry name" value="PHENYLALANINE--TRNA LIGASE BETA SUBUNIT"/>
    <property type="match status" value="1"/>
</dbReference>
<evidence type="ECO:0000259" key="2">
    <source>
        <dbReference type="PROSITE" id="PS51483"/>
    </source>
</evidence>
<accession>A0A1F4XIR0</accession>
<dbReference type="SMART" id="SM00896">
    <property type="entry name" value="FDX-ACB"/>
    <property type="match status" value="1"/>
</dbReference>
<dbReference type="InterPro" id="IPR005121">
    <property type="entry name" value="Fdx_antiC-bd"/>
</dbReference>
<dbReference type="Gene3D" id="3.50.40.10">
    <property type="entry name" value="Phenylalanyl-trna Synthetase, Chain B, domain 3"/>
    <property type="match status" value="1"/>
</dbReference>
<proteinExistence type="predicted"/>
<dbReference type="Pfam" id="PF03484">
    <property type="entry name" value="B5"/>
    <property type="match status" value="1"/>
</dbReference>
<dbReference type="GO" id="GO:0009328">
    <property type="term" value="C:phenylalanine-tRNA ligase complex"/>
    <property type="evidence" value="ECO:0007669"/>
    <property type="project" value="TreeGrafter"/>
</dbReference>
<evidence type="ECO:0000313" key="4">
    <source>
        <dbReference type="Proteomes" id="UP000176185"/>
    </source>
</evidence>
<dbReference type="SMART" id="SM00873">
    <property type="entry name" value="B3_4"/>
    <property type="match status" value="1"/>
</dbReference>
<dbReference type="InterPro" id="IPR036690">
    <property type="entry name" value="Fdx_antiC-bd_sf"/>
</dbReference>
<feature type="domain" description="FDX-ACB" evidence="1">
    <location>
        <begin position="504"/>
        <end position="594"/>
    </location>
</feature>
<dbReference type="InterPro" id="IPR045864">
    <property type="entry name" value="aa-tRNA-synth_II/BPL/LPL"/>
</dbReference>
<dbReference type="SMART" id="SM00874">
    <property type="entry name" value="B5"/>
    <property type="match status" value="1"/>
</dbReference>
<dbReference type="SUPFAM" id="SSF46955">
    <property type="entry name" value="Putative DNA-binding domain"/>
    <property type="match status" value="2"/>
</dbReference>
<dbReference type="GO" id="GO:0004826">
    <property type="term" value="F:phenylalanine-tRNA ligase activity"/>
    <property type="evidence" value="ECO:0007669"/>
    <property type="project" value="InterPro"/>
</dbReference>
<dbReference type="EMBL" id="MEWX01000008">
    <property type="protein sequence ID" value="OGC81003.1"/>
    <property type="molecule type" value="Genomic_DNA"/>
</dbReference>
<dbReference type="SUPFAM" id="SSF55681">
    <property type="entry name" value="Class II aaRS and biotin synthetases"/>
    <property type="match status" value="1"/>
</dbReference>
<dbReference type="Gene3D" id="3.30.56.10">
    <property type="match status" value="2"/>
</dbReference>
<dbReference type="Pfam" id="PF03147">
    <property type="entry name" value="FDX-ACB"/>
    <property type="match status" value="1"/>
</dbReference>
<dbReference type="GO" id="GO:0000287">
    <property type="term" value="F:magnesium ion binding"/>
    <property type="evidence" value="ECO:0007669"/>
    <property type="project" value="InterPro"/>
</dbReference>
<dbReference type="SUPFAM" id="SSF54991">
    <property type="entry name" value="Anticodon-binding domain of PheRS"/>
    <property type="match status" value="1"/>
</dbReference>
<dbReference type="SUPFAM" id="SSF56037">
    <property type="entry name" value="PheT/TilS domain"/>
    <property type="match status" value="1"/>
</dbReference>
<dbReference type="InterPro" id="IPR020825">
    <property type="entry name" value="Phe-tRNA_synthase-like_B3/B4"/>
</dbReference>
<dbReference type="PROSITE" id="PS51483">
    <property type="entry name" value="B5"/>
    <property type="match status" value="1"/>
</dbReference>
<name>A0A1F4XIR0_9BACT</name>
<dbReference type="InterPro" id="IPR009061">
    <property type="entry name" value="DNA-bd_dom_put_sf"/>
</dbReference>
<dbReference type="Proteomes" id="UP000176185">
    <property type="component" value="Unassembled WGS sequence"/>
</dbReference>
<dbReference type="Gene3D" id="3.30.70.380">
    <property type="entry name" value="Ferrodoxin-fold anticodon-binding domain"/>
    <property type="match status" value="1"/>
</dbReference>
<evidence type="ECO:0000313" key="3">
    <source>
        <dbReference type="EMBL" id="OGC81003.1"/>
    </source>
</evidence>
<dbReference type="Gene3D" id="3.30.930.10">
    <property type="entry name" value="Bira Bifunctional Protein, Domain 2"/>
    <property type="match status" value="1"/>
</dbReference>
<dbReference type="GO" id="GO:0006432">
    <property type="term" value="P:phenylalanyl-tRNA aminoacylation"/>
    <property type="evidence" value="ECO:0007669"/>
    <property type="project" value="InterPro"/>
</dbReference>
<dbReference type="GO" id="GO:0003723">
    <property type="term" value="F:RNA binding"/>
    <property type="evidence" value="ECO:0007669"/>
    <property type="project" value="InterPro"/>
</dbReference>
<dbReference type="AlphaFoldDB" id="A0A1F4XIR0"/>
<dbReference type="STRING" id="1797243.A2943_00295"/>
<dbReference type="PANTHER" id="PTHR10947">
    <property type="entry name" value="PHENYLALANYL-TRNA SYNTHETASE BETA CHAIN AND LEUCINE-RICH REPEAT-CONTAINING PROTEIN 47"/>
    <property type="match status" value="1"/>
</dbReference>
<dbReference type="GO" id="GO:0005524">
    <property type="term" value="F:ATP binding"/>
    <property type="evidence" value="ECO:0007669"/>
    <property type="project" value="InterPro"/>
</dbReference>
<protein>
    <submittedName>
        <fullName evidence="3">Uncharacterized protein</fullName>
    </submittedName>
</protein>
<reference evidence="3 4" key="1">
    <citation type="journal article" date="2016" name="Nat. Commun.">
        <title>Thousands of microbial genomes shed light on interconnected biogeochemical processes in an aquifer system.</title>
        <authorList>
            <person name="Anantharaman K."/>
            <person name="Brown C.T."/>
            <person name="Hug L.A."/>
            <person name="Sharon I."/>
            <person name="Castelle C.J."/>
            <person name="Probst A.J."/>
            <person name="Thomas B.C."/>
            <person name="Singh A."/>
            <person name="Wilkins M.J."/>
            <person name="Karaoz U."/>
            <person name="Brodie E.L."/>
            <person name="Williams K.H."/>
            <person name="Hubbard S.S."/>
            <person name="Banfield J.F."/>
        </authorList>
    </citation>
    <scope>NUCLEOTIDE SEQUENCE [LARGE SCALE GENOMIC DNA]</scope>
</reference>
<sequence>MKISRHWLQKFFDTELPPADKLAEAITFHAFEIEGVEKVEDDEVLDIKVTPNRGHDGLSHRAIAKELSAILDIPLTHDPFGEVPVLAPVTDAVSVSITEAALCPRYIAGFIRGVKVGASPKWLQERLEAIGQRPINNVVDATNFVMFNLGQPLHAFDAGKLGSTQIGVRLAKSGEEMEALDKKKYTLSGSMLVITAGDLPVGIAGVKGGSPAAIDEATKDIVIESANFDGVSIRKTAQALKLRTDASQRFEQAISGELAAYGIKAVAEMIVEHAGGELLGFVDVYPTQQEKRTVSTSTGAVAKILGVALGNSEIAGVFTRLGFPFEQKEEVFEVAVPFERLDIQIPEDLAEEVARITGYEKIPAVSLSPSPKKSEINKNFYTAERVREGLVAQGYSEVYTSVFSDKGERLVANKVDSVKPYLRANLTDGLQEALKKNLPNKDLLGLSEIKLFEIGPIWKGGVEVWMIGAVSEKEKASEKLLKPVEAEMYENLPLSVVARFQLFSRFPYIVRDIALWIPQGINMSSTELADSIWKEAGSLCTQVMFFDSFERQGKKSFAFRLIFQSFEKTLEDKEVNIIMEKVSKTLRQQDFEIR</sequence>
<dbReference type="InterPro" id="IPR045060">
    <property type="entry name" value="Phe-tRNA-ligase_IIc_bsu"/>
</dbReference>
<comment type="caution">
    <text evidence="3">The sequence shown here is derived from an EMBL/GenBank/DDBJ whole genome shotgun (WGS) entry which is preliminary data.</text>
</comment>
<dbReference type="PROSITE" id="PS51447">
    <property type="entry name" value="FDX_ACB"/>
    <property type="match status" value="1"/>
</dbReference>